<feature type="domain" description="PsbP C-terminal" evidence="1">
    <location>
        <begin position="10"/>
        <end position="84"/>
    </location>
</feature>
<dbReference type="GO" id="GO:0009654">
    <property type="term" value="C:photosystem II oxygen evolving complex"/>
    <property type="evidence" value="ECO:0007669"/>
    <property type="project" value="InterPro"/>
</dbReference>
<keyword evidence="3" id="KW-1185">Reference proteome</keyword>
<name>A0A699ZFZ8_HAELA</name>
<protein>
    <submittedName>
        <fullName evidence="2">Oxygen-evolving enhancer PsbP</fullName>
    </submittedName>
</protein>
<dbReference type="InterPro" id="IPR002683">
    <property type="entry name" value="PsbP_C"/>
</dbReference>
<evidence type="ECO:0000259" key="1">
    <source>
        <dbReference type="Pfam" id="PF01789"/>
    </source>
</evidence>
<dbReference type="Pfam" id="PF01789">
    <property type="entry name" value="PsbP"/>
    <property type="match status" value="1"/>
</dbReference>
<dbReference type="SUPFAM" id="SSF55724">
    <property type="entry name" value="Mog1p/PsbP-like"/>
    <property type="match status" value="1"/>
</dbReference>
<proteinExistence type="predicted"/>
<evidence type="ECO:0000313" key="2">
    <source>
        <dbReference type="EMBL" id="GFH20140.1"/>
    </source>
</evidence>
<dbReference type="GO" id="GO:0005509">
    <property type="term" value="F:calcium ion binding"/>
    <property type="evidence" value="ECO:0007669"/>
    <property type="project" value="InterPro"/>
</dbReference>
<reference evidence="2 3" key="1">
    <citation type="submission" date="2020-02" db="EMBL/GenBank/DDBJ databases">
        <title>Draft genome sequence of Haematococcus lacustris strain NIES-144.</title>
        <authorList>
            <person name="Morimoto D."/>
            <person name="Nakagawa S."/>
            <person name="Yoshida T."/>
            <person name="Sawayama S."/>
        </authorList>
    </citation>
    <scope>NUCLEOTIDE SEQUENCE [LARGE SCALE GENOMIC DNA]</scope>
    <source>
        <strain evidence="2 3">NIES-144</strain>
    </source>
</reference>
<gene>
    <name evidence="2" type="ORF">HaLaN_17217</name>
</gene>
<dbReference type="InterPro" id="IPR016123">
    <property type="entry name" value="Mog1/PsbP_a/b/a-sand"/>
</dbReference>
<organism evidence="2 3">
    <name type="scientific">Haematococcus lacustris</name>
    <name type="common">Green alga</name>
    <name type="synonym">Haematococcus pluvialis</name>
    <dbReference type="NCBI Taxonomy" id="44745"/>
    <lineage>
        <taxon>Eukaryota</taxon>
        <taxon>Viridiplantae</taxon>
        <taxon>Chlorophyta</taxon>
        <taxon>core chlorophytes</taxon>
        <taxon>Chlorophyceae</taxon>
        <taxon>CS clade</taxon>
        <taxon>Chlamydomonadales</taxon>
        <taxon>Haematococcaceae</taxon>
        <taxon>Haematococcus</taxon>
    </lineage>
</organism>
<comment type="caution">
    <text evidence="2">The sequence shown here is derived from an EMBL/GenBank/DDBJ whole genome shotgun (WGS) entry which is preliminary data.</text>
</comment>
<dbReference type="GO" id="GO:0019898">
    <property type="term" value="C:extrinsic component of membrane"/>
    <property type="evidence" value="ECO:0007669"/>
    <property type="project" value="InterPro"/>
</dbReference>
<accession>A0A699ZFZ8</accession>
<sequence length="124" mass="13644">MYDISQILYGYDDPEERFSVLVPDGWESGLGEISNSRRTVVFYPRGVPPAEVNVSVVITNVSVEFTRLGSFGNVATFAVALGNNGRYNRLYTLTAQCGEEQVAQWGPLLRQIVASFKPDVPPTA</sequence>
<dbReference type="EMBL" id="BLLF01001582">
    <property type="protein sequence ID" value="GFH20140.1"/>
    <property type="molecule type" value="Genomic_DNA"/>
</dbReference>
<dbReference type="Gene3D" id="3.40.1000.10">
    <property type="entry name" value="Mog1/PsbP, alpha/beta/alpha sandwich"/>
    <property type="match status" value="1"/>
</dbReference>
<dbReference type="GO" id="GO:0015979">
    <property type="term" value="P:photosynthesis"/>
    <property type="evidence" value="ECO:0007669"/>
    <property type="project" value="InterPro"/>
</dbReference>
<evidence type="ECO:0000313" key="3">
    <source>
        <dbReference type="Proteomes" id="UP000485058"/>
    </source>
</evidence>
<dbReference type="AlphaFoldDB" id="A0A699ZFZ8"/>
<dbReference type="Proteomes" id="UP000485058">
    <property type="component" value="Unassembled WGS sequence"/>
</dbReference>